<keyword evidence="3" id="KW-0548">Nucleotidyltransferase</keyword>
<dbReference type="Proteomes" id="UP001419910">
    <property type="component" value="Unassembled WGS sequence"/>
</dbReference>
<reference evidence="3 4" key="1">
    <citation type="submission" date="2024-05" db="EMBL/GenBank/DDBJ databases">
        <authorList>
            <person name="Liu Q."/>
            <person name="Xin Y.-H."/>
        </authorList>
    </citation>
    <scope>NUCLEOTIDE SEQUENCE [LARGE SCALE GENOMIC DNA]</scope>
    <source>
        <strain evidence="3 4">CGMCC 1.10181</strain>
    </source>
</reference>
<proteinExistence type="predicted"/>
<feature type="transmembrane region" description="Helical" evidence="1">
    <location>
        <begin position="173"/>
        <end position="195"/>
    </location>
</feature>
<organism evidence="3 4">
    <name type="scientific">Sphingomonas oligophenolica</name>
    <dbReference type="NCBI Taxonomy" id="301154"/>
    <lineage>
        <taxon>Bacteria</taxon>
        <taxon>Pseudomonadati</taxon>
        <taxon>Pseudomonadota</taxon>
        <taxon>Alphaproteobacteria</taxon>
        <taxon>Sphingomonadales</taxon>
        <taxon>Sphingomonadaceae</taxon>
        <taxon>Sphingomonas</taxon>
    </lineage>
</organism>
<comment type="caution">
    <text evidence="3">The sequence shown here is derived from an EMBL/GenBank/DDBJ whole genome shotgun (WGS) entry which is preliminary data.</text>
</comment>
<evidence type="ECO:0000313" key="4">
    <source>
        <dbReference type="Proteomes" id="UP001419910"/>
    </source>
</evidence>
<name>A0ABU9Y887_9SPHN</name>
<dbReference type="InterPro" id="IPR000160">
    <property type="entry name" value="GGDEF_dom"/>
</dbReference>
<feature type="transmembrane region" description="Helical" evidence="1">
    <location>
        <begin position="21"/>
        <end position="41"/>
    </location>
</feature>
<gene>
    <name evidence="3" type="ORF">ABC974_20375</name>
</gene>
<dbReference type="InterPro" id="IPR029787">
    <property type="entry name" value="Nucleotide_cyclase"/>
</dbReference>
<dbReference type="Gene3D" id="3.30.70.270">
    <property type="match status" value="1"/>
</dbReference>
<dbReference type="InterPro" id="IPR043128">
    <property type="entry name" value="Rev_trsase/Diguanyl_cyclase"/>
</dbReference>
<dbReference type="SUPFAM" id="SSF55073">
    <property type="entry name" value="Nucleotide cyclase"/>
    <property type="match status" value="1"/>
</dbReference>
<feature type="transmembrane region" description="Helical" evidence="1">
    <location>
        <begin position="115"/>
        <end position="132"/>
    </location>
</feature>
<feature type="domain" description="GGDEF" evidence="2">
    <location>
        <begin position="242"/>
        <end position="375"/>
    </location>
</feature>
<keyword evidence="1" id="KW-0472">Membrane</keyword>
<protein>
    <submittedName>
        <fullName evidence="3">GGDEF domain-containing protein</fullName>
        <ecNumber evidence="3">2.7.7.65</ecNumber>
    </submittedName>
</protein>
<dbReference type="GO" id="GO:0052621">
    <property type="term" value="F:diguanylate cyclase activity"/>
    <property type="evidence" value="ECO:0007669"/>
    <property type="project" value="UniProtKB-EC"/>
</dbReference>
<feature type="transmembrane region" description="Helical" evidence="1">
    <location>
        <begin position="144"/>
        <end position="161"/>
    </location>
</feature>
<dbReference type="CDD" id="cd01949">
    <property type="entry name" value="GGDEF"/>
    <property type="match status" value="1"/>
</dbReference>
<keyword evidence="1" id="KW-0812">Transmembrane</keyword>
<evidence type="ECO:0000256" key="1">
    <source>
        <dbReference type="SAM" id="Phobius"/>
    </source>
</evidence>
<dbReference type="PANTHER" id="PTHR46663:SF3">
    <property type="entry name" value="SLL0267 PROTEIN"/>
    <property type="match status" value="1"/>
</dbReference>
<accession>A0ABU9Y887</accession>
<dbReference type="PANTHER" id="PTHR46663">
    <property type="entry name" value="DIGUANYLATE CYCLASE DGCT-RELATED"/>
    <property type="match status" value="1"/>
</dbReference>
<keyword evidence="4" id="KW-1185">Reference proteome</keyword>
<keyword evidence="3" id="KW-0808">Transferase</keyword>
<feature type="transmembrane region" description="Helical" evidence="1">
    <location>
        <begin position="47"/>
        <end position="69"/>
    </location>
</feature>
<keyword evidence="1" id="KW-1133">Transmembrane helix</keyword>
<dbReference type="RefSeq" id="WP_343889821.1">
    <property type="nucleotide sequence ID" value="NZ_BAAAEH010000024.1"/>
</dbReference>
<feature type="transmembrane region" description="Helical" evidence="1">
    <location>
        <begin position="90"/>
        <end position="109"/>
    </location>
</feature>
<evidence type="ECO:0000259" key="2">
    <source>
        <dbReference type="PROSITE" id="PS50887"/>
    </source>
</evidence>
<dbReference type="SMART" id="SM00267">
    <property type="entry name" value="GGDEF"/>
    <property type="match status" value="1"/>
</dbReference>
<dbReference type="NCBIfam" id="TIGR00254">
    <property type="entry name" value="GGDEF"/>
    <property type="match status" value="1"/>
</dbReference>
<dbReference type="Pfam" id="PF00990">
    <property type="entry name" value="GGDEF"/>
    <property type="match status" value="1"/>
</dbReference>
<dbReference type="EC" id="2.7.7.65" evidence="3"/>
<dbReference type="InterPro" id="IPR052163">
    <property type="entry name" value="DGC-Regulatory_Protein"/>
</dbReference>
<dbReference type="EMBL" id="JBDIME010000022">
    <property type="protein sequence ID" value="MEN2791996.1"/>
    <property type="molecule type" value="Genomic_DNA"/>
</dbReference>
<evidence type="ECO:0000313" key="3">
    <source>
        <dbReference type="EMBL" id="MEN2791996.1"/>
    </source>
</evidence>
<dbReference type="PROSITE" id="PS50887">
    <property type="entry name" value="GGDEF"/>
    <property type="match status" value="1"/>
</dbReference>
<sequence length="386" mass="42201">MSPAPLPEVVYREFIDMLFGMMLPMVAMGIIVVAVAALVAWQWGDPVVAILAVTAALVTTVRVIVIAAYRRARDTRVDIVQVERWEKRYALGNYAFALTLGALNCRVLMFHDPLVHMLTVSLVFGFGAGLVSRISIRPVICVRSLLLVAVPTTIGFFLHSLTADESPLHAELFAIEAVLVATTTILSLHSVRYLYLSMAEHLTAKHDMTFLAKRDALTKLPNRLLLREEFQKGAALMSRRTTRLALHLLDLDGFKPINDQHGHPAGDLVLQEVARRMLATVRAGDTVARLGGDEFVVLQVGIAQDGEAEMLARRLIRSLSAPYEINGEYLRISASVGIALAPEEGRDLDHLIACADGALYRSKAGGKGQLRFCGSGDRDIGRQAVA</sequence>